<dbReference type="InterPro" id="IPR036388">
    <property type="entry name" value="WH-like_DNA-bd_sf"/>
</dbReference>
<keyword evidence="3 6" id="KW-0238">DNA-binding</keyword>
<dbReference type="PANTHER" id="PTHR30537:SF5">
    <property type="entry name" value="HTH-TYPE TRANSCRIPTIONAL ACTIVATOR TTDR-RELATED"/>
    <property type="match status" value="1"/>
</dbReference>
<evidence type="ECO:0000259" key="5">
    <source>
        <dbReference type="PROSITE" id="PS50931"/>
    </source>
</evidence>
<dbReference type="InterPro" id="IPR000847">
    <property type="entry name" value="LysR_HTH_N"/>
</dbReference>
<evidence type="ECO:0000256" key="3">
    <source>
        <dbReference type="ARBA" id="ARBA00023125"/>
    </source>
</evidence>
<dbReference type="PROSITE" id="PS50931">
    <property type="entry name" value="HTH_LYSR"/>
    <property type="match status" value="1"/>
</dbReference>
<dbReference type="EMBL" id="JAUSRD010000010">
    <property type="protein sequence ID" value="MDP9894848.1"/>
    <property type="molecule type" value="Genomic_DNA"/>
</dbReference>
<dbReference type="SUPFAM" id="SSF46785">
    <property type="entry name" value="Winged helix' DNA-binding domain"/>
    <property type="match status" value="1"/>
</dbReference>
<dbReference type="GO" id="GO:0003700">
    <property type="term" value="F:DNA-binding transcription factor activity"/>
    <property type="evidence" value="ECO:0007669"/>
    <property type="project" value="InterPro"/>
</dbReference>
<evidence type="ECO:0000256" key="2">
    <source>
        <dbReference type="ARBA" id="ARBA00023015"/>
    </source>
</evidence>
<proteinExistence type="inferred from homology"/>
<dbReference type="InterPro" id="IPR058163">
    <property type="entry name" value="LysR-type_TF_proteobact-type"/>
</dbReference>
<accession>A0AAW8D292</accession>
<dbReference type="SUPFAM" id="SSF53850">
    <property type="entry name" value="Periplasmic binding protein-like II"/>
    <property type="match status" value="1"/>
</dbReference>
<dbReference type="CDD" id="cd08422">
    <property type="entry name" value="PBP2_CrgA_like"/>
    <property type="match status" value="1"/>
</dbReference>
<dbReference type="Proteomes" id="UP001242045">
    <property type="component" value="Unassembled WGS sequence"/>
</dbReference>
<organism evidence="6 7">
    <name type="scientific">Variovorax boronicumulans</name>
    <dbReference type="NCBI Taxonomy" id="436515"/>
    <lineage>
        <taxon>Bacteria</taxon>
        <taxon>Pseudomonadati</taxon>
        <taxon>Pseudomonadota</taxon>
        <taxon>Betaproteobacteria</taxon>
        <taxon>Burkholderiales</taxon>
        <taxon>Comamonadaceae</taxon>
        <taxon>Variovorax</taxon>
    </lineage>
</organism>
<evidence type="ECO:0000313" key="6">
    <source>
        <dbReference type="EMBL" id="MDP9894848.1"/>
    </source>
</evidence>
<comment type="similarity">
    <text evidence="1">Belongs to the LysR transcriptional regulatory family.</text>
</comment>
<evidence type="ECO:0000313" key="7">
    <source>
        <dbReference type="Proteomes" id="UP001242045"/>
    </source>
</evidence>
<comment type="caution">
    <text evidence="6">The sequence shown here is derived from an EMBL/GenBank/DDBJ whole genome shotgun (WGS) entry which is preliminary data.</text>
</comment>
<name>A0AAW8D292_9BURK</name>
<dbReference type="Pfam" id="PF00126">
    <property type="entry name" value="HTH_1"/>
    <property type="match status" value="1"/>
</dbReference>
<feature type="domain" description="HTH lysR-type" evidence="5">
    <location>
        <begin position="3"/>
        <end position="60"/>
    </location>
</feature>
<evidence type="ECO:0000256" key="4">
    <source>
        <dbReference type="ARBA" id="ARBA00023163"/>
    </source>
</evidence>
<dbReference type="AlphaFoldDB" id="A0AAW8D292"/>
<dbReference type="Gene3D" id="1.10.10.10">
    <property type="entry name" value="Winged helix-like DNA-binding domain superfamily/Winged helix DNA-binding domain"/>
    <property type="match status" value="1"/>
</dbReference>
<dbReference type="PANTHER" id="PTHR30537">
    <property type="entry name" value="HTH-TYPE TRANSCRIPTIONAL REGULATOR"/>
    <property type="match status" value="1"/>
</dbReference>
<dbReference type="GO" id="GO:0003677">
    <property type="term" value="F:DNA binding"/>
    <property type="evidence" value="ECO:0007669"/>
    <property type="project" value="UniProtKB-KW"/>
</dbReference>
<reference evidence="6" key="1">
    <citation type="submission" date="2023-07" db="EMBL/GenBank/DDBJ databases">
        <title>Sorghum-associated microbial communities from plants grown in Nebraska, USA.</title>
        <authorList>
            <person name="Schachtman D."/>
        </authorList>
    </citation>
    <scope>NUCLEOTIDE SEQUENCE</scope>
    <source>
        <strain evidence="6">DS3754</strain>
    </source>
</reference>
<evidence type="ECO:0000256" key="1">
    <source>
        <dbReference type="ARBA" id="ARBA00009437"/>
    </source>
</evidence>
<keyword evidence="2" id="KW-0805">Transcription regulation</keyword>
<protein>
    <submittedName>
        <fullName evidence="6">DNA-binding transcriptional LysR family regulator</fullName>
    </submittedName>
</protein>
<dbReference type="Pfam" id="PF03466">
    <property type="entry name" value="LysR_substrate"/>
    <property type="match status" value="1"/>
</dbReference>
<keyword evidence="4" id="KW-0804">Transcription</keyword>
<dbReference type="InterPro" id="IPR036390">
    <property type="entry name" value="WH_DNA-bd_sf"/>
</dbReference>
<sequence length="302" mass="33254">MMDGLNLLKTFLEVANIGSFSRAASKLGISKASASKHVATLEARFNVRLMNRSTRSVTLTDAGRLLQLRSAPLMEMVESTQSELQAHGSHPSGRLRVAALHGLVQTDFPSLLSEFLTLYPDVHIDLQIGNRVVDLVEEGVDIALRFGRIGDENLIVRRLQRVELTLCATPSYWARRGIPQTPDDMLWHDVLTYSLSAGAPHIPFEVDGAPYNLPIYGRMDANDSSTLVAAALAGIGAVCVPALLAQPYTERGGLVPVLKEFMPRDIWLYAAYTQRRHNSAAMRALLKLLETRMRGGELDHSI</sequence>
<dbReference type="InterPro" id="IPR005119">
    <property type="entry name" value="LysR_subst-bd"/>
</dbReference>
<gene>
    <name evidence="6" type="ORF">J2W31_003973</name>
</gene>
<dbReference type="Gene3D" id="3.40.190.290">
    <property type="match status" value="1"/>
</dbReference>
<dbReference type="FunFam" id="1.10.10.10:FF:000001">
    <property type="entry name" value="LysR family transcriptional regulator"/>
    <property type="match status" value="1"/>
</dbReference>